<feature type="region of interest" description="Disordered" evidence="2">
    <location>
        <begin position="465"/>
        <end position="486"/>
    </location>
</feature>
<evidence type="ECO:0000256" key="1">
    <source>
        <dbReference type="SAM" id="Coils"/>
    </source>
</evidence>
<dbReference type="OrthoDB" id="2149222at2759"/>
<feature type="region of interest" description="Disordered" evidence="2">
    <location>
        <begin position="531"/>
        <end position="551"/>
    </location>
</feature>
<evidence type="ECO:0000313" key="4">
    <source>
        <dbReference type="Proteomes" id="UP000193944"/>
    </source>
</evidence>
<feature type="compositionally biased region" description="Low complexity" evidence="2">
    <location>
        <begin position="182"/>
        <end position="194"/>
    </location>
</feature>
<feature type="compositionally biased region" description="Acidic residues" evidence="2">
    <location>
        <begin position="1"/>
        <end position="45"/>
    </location>
</feature>
<feature type="compositionally biased region" description="Low complexity" evidence="2">
    <location>
        <begin position="111"/>
        <end position="123"/>
    </location>
</feature>
<name>A0A1Y1X8D2_9FUNG</name>
<feature type="compositionally biased region" description="Basic residues" evidence="2">
    <location>
        <begin position="200"/>
        <end position="211"/>
    </location>
</feature>
<feature type="region of interest" description="Disordered" evidence="2">
    <location>
        <begin position="1"/>
        <end position="124"/>
    </location>
</feature>
<feature type="coiled-coil region" evidence="1">
    <location>
        <begin position="737"/>
        <end position="764"/>
    </location>
</feature>
<evidence type="ECO:0000256" key="2">
    <source>
        <dbReference type="SAM" id="MobiDB-lite"/>
    </source>
</evidence>
<protein>
    <submittedName>
        <fullName evidence="3">Uncharacterized protein</fullName>
    </submittedName>
</protein>
<feature type="compositionally biased region" description="Polar residues" evidence="2">
    <location>
        <begin position="697"/>
        <end position="709"/>
    </location>
</feature>
<proteinExistence type="predicted"/>
<evidence type="ECO:0000313" key="3">
    <source>
        <dbReference type="EMBL" id="ORX81992.1"/>
    </source>
</evidence>
<feature type="region of interest" description="Disordered" evidence="2">
    <location>
        <begin position="137"/>
        <end position="211"/>
    </location>
</feature>
<comment type="caution">
    <text evidence="3">The sequence shown here is derived from an EMBL/GenBank/DDBJ whole genome shotgun (WGS) entry which is preliminary data.</text>
</comment>
<feature type="compositionally biased region" description="Basic and acidic residues" evidence="2">
    <location>
        <begin position="142"/>
        <end position="181"/>
    </location>
</feature>
<feature type="non-terminal residue" evidence="3">
    <location>
        <position position="1"/>
    </location>
</feature>
<dbReference type="EMBL" id="MCFG01000106">
    <property type="protein sequence ID" value="ORX81992.1"/>
    <property type="molecule type" value="Genomic_DNA"/>
</dbReference>
<feature type="region of interest" description="Disordered" evidence="2">
    <location>
        <begin position="322"/>
        <end position="342"/>
    </location>
</feature>
<keyword evidence="4" id="KW-1185">Reference proteome</keyword>
<dbReference type="Proteomes" id="UP000193944">
    <property type="component" value="Unassembled WGS sequence"/>
</dbReference>
<reference evidence="3 4" key="2">
    <citation type="submission" date="2016-08" db="EMBL/GenBank/DDBJ databases">
        <title>Pervasive Adenine N6-methylation of Active Genes in Fungi.</title>
        <authorList>
            <consortium name="DOE Joint Genome Institute"/>
            <person name="Mondo S.J."/>
            <person name="Dannebaum R.O."/>
            <person name="Kuo R.C."/>
            <person name="Labutti K."/>
            <person name="Haridas S."/>
            <person name="Kuo A."/>
            <person name="Salamov A."/>
            <person name="Ahrendt S.R."/>
            <person name="Lipzen A."/>
            <person name="Sullivan W."/>
            <person name="Andreopoulos W.B."/>
            <person name="Clum A."/>
            <person name="Lindquist E."/>
            <person name="Daum C."/>
            <person name="Ramamoorthy G.K."/>
            <person name="Gryganskyi A."/>
            <person name="Culley D."/>
            <person name="Magnuson J.K."/>
            <person name="James T.Y."/>
            <person name="O'Malley M.A."/>
            <person name="Stajich J.E."/>
            <person name="Spatafora J.W."/>
            <person name="Visel A."/>
            <person name="Grigoriev I.V."/>
        </authorList>
    </citation>
    <scope>NUCLEOTIDE SEQUENCE [LARGE SCALE GENOMIC DNA]</scope>
    <source>
        <strain evidence="3 4">S4</strain>
    </source>
</reference>
<keyword evidence="1" id="KW-0175">Coiled coil</keyword>
<dbReference type="AlphaFoldDB" id="A0A1Y1X8D2"/>
<sequence length="977" mass="112919">SFEDEDEDEEEEEEEGEGEGEDEDEDEDEYKDEDEDENEDNEEQFEEGKNEGKEENENESENENENAKENNDENINEIQEVSIIIDDKEPSLMNTESSDEEKLSKKVTRKNINNDNESENNVLNEKELNKALDIDNAITEEYEPKISIDKTNNKKSEKSVEKTKEKNTKMYHRKDDDEYIKSDSNNDFSDDSSSYEGMSRKKSKRPKKYKKKRNVYIDDSLYVEDTDTEEEELINKEIKKLLSTEHGYLGPLPKIKSKVVIEEEKKLFEEMKKRAEENLSSDLDIETTNPEYVSVTKLLRKRKKESNYNEFNISPKRISLDSSQQEVLSSNSNSENKSNNIDNMNHETIQDLKIKTPITIQKIKEAKNFTIVKVLNTVDNSSSKKPINLLESISKEKIESILKNTPIKLIEKNQSYIKNTPLNISEEDLNANNLFMIDDEANLDLLKEKIIEILMENSKIENINEVKENNNDNNNNNKDTNKADNDFMDIDENQINSSDDDIVEIINENEDNDESRRISQIKNEISQLKISPSKQLEEHEEELKDEETTDTKKKELYEIKSSEKKILKELSFSITTPEPNLPNLKTVSGKTDDKTFKTPLSSQVNNFHLSSDISLDETVDALLSTPTPLPLGLSSNSYLKNDKELLIRTIMEENKKSLKKLNKQSQLLSKQDTTNKSEAFYSISNNVESNKNNSINDTAKSNRSITSPYGNDENKSFMSYEDSYLSFMDDSVIRRSKQKTDDNIEKIVNTIQKLKETIDTVNDVSVLVLDKYKQKKESSPNNSSIINNILTGKNLEIDIIKESENKSDDKNKKENIISLSESLNDSVNEEEILENYFNFLISTPNNVNAKSKDKNENNNNKSLKKVIEVEDDILSMTVGQYLEKVNKDIAEKLKMKGEEKIYQYYQQLFGIEDLYLQYLNKMVNQLQEYPKDKKILESQTKLMKNTLINDRKNIKMKIKTSTDDSNAITTTITNNKK</sequence>
<reference evidence="3 4" key="1">
    <citation type="submission" date="2016-08" db="EMBL/GenBank/DDBJ databases">
        <title>A Parts List for Fungal Cellulosomes Revealed by Comparative Genomics.</title>
        <authorList>
            <consortium name="DOE Joint Genome Institute"/>
            <person name="Haitjema C.H."/>
            <person name="Gilmore S.P."/>
            <person name="Henske J.K."/>
            <person name="Solomon K.V."/>
            <person name="De Groot R."/>
            <person name="Kuo A."/>
            <person name="Mondo S.J."/>
            <person name="Salamov A.A."/>
            <person name="Labutti K."/>
            <person name="Zhao Z."/>
            <person name="Chiniquy J."/>
            <person name="Barry K."/>
            <person name="Brewer H.M."/>
            <person name="Purvine S.O."/>
            <person name="Wright A.T."/>
            <person name="Boxma B."/>
            <person name="Van Alen T."/>
            <person name="Hackstein J.H."/>
            <person name="Baker S.E."/>
            <person name="Grigoriev I.V."/>
            <person name="O'Malley M.A."/>
        </authorList>
    </citation>
    <scope>NUCLEOTIDE SEQUENCE [LARGE SCALE GENOMIC DNA]</scope>
    <source>
        <strain evidence="3 4">S4</strain>
    </source>
</reference>
<feature type="compositionally biased region" description="Acidic residues" evidence="2">
    <location>
        <begin position="538"/>
        <end position="548"/>
    </location>
</feature>
<feature type="compositionally biased region" description="Basic and acidic residues" evidence="2">
    <location>
        <begin position="46"/>
        <end position="55"/>
    </location>
</feature>
<feature type="region of interest" description="Disordered" evidence="2">
    <location>
        <begin position="690"/>
        <end position="713"/>
    </location>
</feature>
<accession>A0A1Y1X8D2</accession>
<organism evidence="3 4">
    <name type="scientific">Anaeromyces robustus</name>
    <dbReference type="NCBI Taxonomy" id="1754192"/>
    <lineage>
        <taxon>Eukaryota</taxon>
        <taxon>Fungi</taxon>
        <taxon>Fungi incertae sedis</taxon>
        <taxon>Chytridiomycota</taxon>
        <taxon>Chytridiomycota incertae sedis</taxon>
        <taxon>Neocallimastigomycetes</taxon>
        <taxon>Neocallimastigales</taxon>
        <taxon>Neocallimastigaceae</taxon>
        <taxon>Anaeromyces</taxon>
    </lineage>
</organism>
<gene>
    <name evidence="3" type="ORF">BCR32DRAFT_5602</name>
</gene>